<reference evidence="1 2" key="1">
    <citation type="journal article" date="2019" name="ISME J.">
        <title>Deianiraea, an extracellular bacterium associated with the ciliate Paramecium, suggests an alternative scenario for the evolution of Rickettsiales.</title>
        <authorList>
            <person name="Castelli M."/>
            <person name="Sabaneyeva E."/>
            <person name="Lanzoni O."/>
            <person name="Lebedeva N."/>
            <person name="Floriano A.M."/>
            <person name="Gaiarsa S."/>
            <person name="Benken K."/>
            <person name="Modeo L."/>
            <person name="Bandi C."/>
            <person name="Potekhin A."/>
            <person name="Sassera D."/>
            <person name="Petroni G."/>
        </authorList>
    </citation>
    <scope>NUCLEOTIDE SEQUENCE [LARGE SCALE GENOMIC DNA]</scope>
    <source>
        <strain evidence="1">CyL4-1</strain>
    </source>
</reference>
<keyword evidence="2" id="KW-1185">Reference proteome</keyword>
<gene>
    <name evidence="1" type="ORF">Deia_00211</name>
</gene>
<evidence type="ECO:0000313" key="1">
    <source>
        <dbReference type="EMBL" id="QED23019.1"/>
    </source>
</evidence>
<sequence length="58" mass="6625">MSSFDSNIANQNEQMSKGEAASKIAELLFELFQTDMNGKIFLKNNEVIKDYDYENGEN</sequence>
<proteinExistence type="predicted"/>
<dbReference type="RefSeq" id="WP_153259910.1">
    <property type="nucleotide sequence ID" value="NZ_CP029077.1"/>
</dbReference>
<name>A0A5B8XCE8_9RICK</name>
<dbReference type="EMBL" id="CP029077">
    <property type="protein sequence ID" value="QED23019.1"/>
    <property type="molecule type" value="Genomic_DNA"/>
</dbReference>
<evidence type="ECO:0000313" key="2">
    <source>
        <dbReference type="Proteomes" id="UP000321934"/>
    </source>
</evidence>
<dbReference type="Proteomes" id="UP000321934">
    <property type="component" value="Chromosome"/>
</dbReference>
<accession>A0A5B8XCE8</accession>
<organism evidence="1 2">
    <name type="scientific">Candidatus Deianiraea vastatrix</name>
    <dbReference type="NCBI Taxonomy" id="2163644"/>
    <lineage>
        <taxon>Bacteria</taxon>
        <taxon>Pseudomonadati</taxon>
        <taxon>Pseudomonadota</taxon>
        <taxon>Alphaproteobacteria</taxon>
        <taxon>Rickettsiales</taxon>
        <taxon>Candidatus Deianiraeaceae</taxon>
        <taxon>Candidatus Deianiraea</taxon>
    </lineage>
</organism>
<protein>
    <submittedName>
        <fullName evidence="1">Uncharacterized protein</fullName>
    </submittedName>
</protein>
<dbReference type="AlphaFoldDB" id="A0A5B8XCE8"/>